<organism evidence="1 2">
    <name type="scientific">Diploptera punctata</name>
    <name type="common">Pacific beetle cockroach</name>
    <dbReference type="NCBI Taxonomy" id="6984"/>
    <lineage>
        <taxon>Eukaryota</taxon>
        <taxon>Metazoa</taxon>
        <taxon>Ecdysozoa</taxon>
        <taxon>Arthropoda</taxon>
        <taxon>Hexapoda</taxon>
        <taxon>Insecta</taxon>
        <taxon>Pterygota</taxon>
        <taxon>Neoptera</taxon>
        <taxon>Polyneoptera</taxon>
        <taxon>Dictyoptera</taxon>
        <taxon>Blattodea</taxon>
        <taxon>Blaberoidea</taxon>
        <taxon>Blaberidae</taxon>
        <taxon>Diplopterinae</taxon>
        <taxon>Diploptera</taxon>
    </lineage>
</organism>
<accession>A0AAD8EMX7</accession>
<proteinExistence type="predicted"/>
<reference evidence="1" key="1">
    <citation type="journal article" date="2023" name="IScience">
        <title>Live-bearing cockroach genome reveals convergent evolutionary mechanisms linked to viviparity in insects and beyond.</title>
        <authorList>
            <person name="Fouks B."/>
            <person name="Harrison M.C."/>
            <person name="Mikhailova A.A."/>
            <person name="Marchal E."/>
            <person name="English S."/>
            <person name="Carruthers M."/>
            <person name="Jennings E.C."/>
            <person name="Chiamaka E.L."/>
            <person name="Frigard R.A."/>
            <person name="Pippel M."/>
            <person name="Attardo G.M."/>
            <person name="Benoit J.B."/>
            <person name="Bornberg-Bauer E."/>
            <person name="Tobe S.S."/>
        </authorList>
    </citation>
    <scope>NUCLEOTIDE SEQUENCE</scope>
    <source>
        <strain evidence="1">Stay&amp;Tobe</strain>
    </source>
</reference>
<feature type="non-terminal residue" evidence="1">
    <location>
        <position position="1"/>
    </location>
</feature>
<sequence>GFKVNSLNLPLLSPTLNSVKLRRRTQNNSAIGQAYNVTATISRLWNLYQSKIPILDNGKKSPDSSYLEIIHNSILKT</sequence>
<dbReference type="EMBL" id="JASPKZ010002296">
    <property type="protein sequence ID" value="KAJ9596083.1"/>
    <property type="molecule type" value="Genomic_DNA"/>
</dbReference>
<reference evidence="1" key="2">
    <citation type="submission" date="2023-05" db="EMBL/GenBank/DDBJ databases">
        <authorList>
            <person name="Fouks B."/>
        </authorList>
    </citation>
    <scope>NUCLEOTIDE SEQUENCE</scope>
    <source>
        <strain evidence="1">Stay&amp;Tobe</strain>
        <tissue evidence="1">Testes</tissue>
    </source>
</reference>
<name>A0AAD8EMX7_DIPPU</name>
<evidence type="ECO:0000313" key="1">
    <source>
        <dbReference type="EMBL" id="KAJ9596083.1"/>
    </source>
</evidence>
<dbReference type="Proteomes" id="UP001233999">
    <property type="component" value="Unassembled WGS sequence"/>
</dbReference>
<gene>
    <name evidence="1" type="ORF">L9F63_012727</name>
</gene>
<dbReference type="AlphaFoldDB" id="A0AAD8EMX7"/>
<keyword evidence="2" id="KW-1185">Reference proteome</keyword>
<feature type="non-terminal residue" evidence="1">
    <location>
        <position position="77"/>
    </location>
</feature>
<comment type="caution">
    <text evidence="1">The sequence shown here is derived from an EMBL/GenBank/DDBJ whole genome shotgun (WGS) entry which is preliminary data.</text>
</comment>
<evidence type="ECO:0000313" key="2">
    <source>
        <dbReference type="Proteomes" id="UP001233999"/>
    </source>
</evidence>
<protein>
    <submittedName>
        <fullName evidence="1">Uncharacterized protein</fullName>
    </submittedName>
</protein>